<dbReference type="AlphaFoldDB" id="A0A2U1SVR2"/>
<reference evidence="1 2" key="1">
    <citation type="journal article" date="2018" name="Appl. Microbiol. Biotechnol.">
        <title>Co-cultivation of the strictly anaerobic methanogen Methanosarcina barkeri with aerobic methanotrophs in an oxygen-limited membrane bioreactor.</title>
        <authorList>
            <person name="In 't Zandt M.H."/>
            <person name="van den Bosch T.J.M."/>
            <person name="Rijkers R."/>
            <person name="van Kessel M.A.H.J."/>
            <person name="Jetten M.S.M."/>
            <person name="Welte C.U."/>
        </authorList>
    </citation>
    <scope>NUCLEOTIDE SEQUENCE [LARGE SCALE GENOMIC DNA]</scope>
    <source>
        <strain evidence="1 2">DSM 17706</strain>
    </source>
</reference>
<comment type="caution">
    <text evidence="1">The sequence shown here is derived from an EMBL/GenBank/DDBJ whole genome shotgun (WGS) entry which is preliminary data.</text>
</comment>
<name>A0A2U1SVR2_METSR</name>
<protein>
    <submittedName>
        <fullName evidence="1">Uncharacterized protein</fullName>
    </submittedName>
</protein>
<gene>
    <name evidence="1" type="ORF">C5689_00820</name>
</gene>
<evidence type="ECO:0000313" key="2">
    <source>
        <dbReference type="Proteomes" id="UP000245137"/>
    </source>
</evidence>
<dbReference type="RefSeq" id="WP_108915368.1">
    <property type="nucleotide sequence ID" value="NZ_BGJY01000001.1"/>
</dbReference>
<dbReference type="OrthoDB" id="9793035at2"/>
<dbReference type="EMBL" id="PUIV01000001">
    <property type="protein sequence ID" value="PWB95689.1"/>
    <property type="molecule type" value="Genomic_DNA"/>
</dbReference>
<organism evidence="1 2">
    <name type="scientific">Methylosinus sporium</name>
    <dbReference type="NCBI Taxonomy" id="428"/>
    <lineage>
        <taxon>Bacteria</taxon>
        <taxon>Pseudomonadati</taxon>
        <taxon>Pseudomonadota</taxon>
        <taxon>Alphaproteobacteria</taxon>
        <taxon>Hyphomicrobiales</taxon>
        <taxon>Methylocystaceae</taxon>
        <taxon>Methylosinus</taxon>
    </lineage>
</organism>
<evidence type="ECO:0000313" key="1">
    <source>
        <dbReference type="EMBL" id="PWB95689.1"/>
    </source>
</evidence>
<keyword evidence="2" id="KW-1185">Reference proteome</keyword>
<dbReference type="Proteomes" id="UP000245137">
    <property type="component" value="Unassembled WGS sequence"/>
</dbReference>
<proteinExistence type="predicted"/>
<sequence length="197" mass="21554">MDALQPNAAPRWEWRIFGADLAALEARLGSPTSPPRRSDEIYLLNALTPHSAKIRDAALEVKRLLRVDDGLELWEPAFRAAFPLTAERLAAAAAALALPPSRLDRSAYDEAHFLEEVVAPCPALRAVAVRKSRLRFSFHDCPAEFVRLQIGPAPMESVALESADERRLAEALDALDADPRVNVNFPKGVERAAALAS</sequence>
<accession>A0A2U1SVR2</accession>